<dbReference type="Pfam" id="PF23572">
    <property type="entry name" value="GH3_C"/>
    <property type="match status" value="1"/>
</dbReference>
<dbReference type="RefSeq" id="WP_323578801.1">
    <property type="nucleotide sequence ID" value="NZ_JAYGJQ010000003.1"/>
</dbReference>
<dbReference type="InterPro" id="IPR004993">
    <property type="entry name" value="GH3"/>
</dbReference>
<dbReference type="Pfam" id="PF04116">
    <property type="entry name" value="FA_hydroxylase"/>
    <property type="match status" value="1"/>
</dbReference>
<protein>
    <submittedName>
        <fullName evidence="5">GH3 auxin-responsive promoter family protein</fullName>
    </submittedName>
</protein>
<evidence type="ECO:0000313" key="5">
    <source>
        <dbReference type="EMBL" id="MEA9358410.1"/>
    </source>
</evidence>
<evidence type="ECO:0000259" key="2">
    <source>
        <dbReference type="Pfam" id="PF04116"/>
    </source>
</evidence>
<feature type="domain" description="Fatty acid hydroxylase" evidence="2">
    <location>
        <begin position="118"/>
        <end position="251"/>
    </location>
</feature>
<feature type="transmembrane region" description="Helical" evidence="1">
    <location>
        <begin position="171"/>
        <end position="193"/>
    </location>
</feature>
<reference evidence="5 6" key="1">
    <citation type="submission" date="2023-11" db="EMBL/GenBank/DDBJ databases">
        <title>A Novel Polar Bacteriovorax (B. antarcticus) Isolated from the Biocrust in Antarctica.</title>
        <authorList>
            <person name="Mun W."/>
            <person name="Choi S.Y."/>
            <person name="Mitchell R.J."/>
        </authorList>
    </citation>
    <scope>NUCLEOTIDE SEQUENCE [LARGE SCALE GENOMIC DNA]</scope>
    <source>
        <strain evidence="5 6">PP10</strain>
    </source>
</reference>
<feature type="domain" description="GH3 middle" evidence="3">
    <location>
        <begin position="622"/>
        <end position="687"/>
    </location>
</feature>
<evidence type="ECO:0000259" key="4">
    <source>
        <dbReference type="Pfam" id="PF23572"/>
    </source>
</evidence>
<dbReference type="InterPro" id="IPR055378">
    <property type="entry name" value="GH3_C"/>
</dbReference>
<feature type="transmembrane region" description="Helical" evidence="1">
    <location>
        <begin position="30"/>
        <end position="49"/>
    </location>
</feature>
<dbReference type="Pfam" id="PF23571">
    <property type="entry name" value="GH3_M"/>
    <property type="match status" value="1"/>
</dbReference>
<keyword evidence="6" id="KW-1185">Reference proteome</keyword>
<dbReference type="PANTHER" id="PTHR31901">
    <property type="entry name" value="GH3 DOMAIN-CONTAINING PROTEIN"/>
    <property type="match status" value="1"/>
</dbReference>
<organism evidence="5 6">
    <name type="scientific">Bacteriovorax antarcticus</name>
    <dbReference type="NCBI Taxonomy" id="3088717"/>
    <lineage>
        <taxon>Bacteria</taxon>
        <taxon>Pseudomonadati</taxon>
        <taxon>Bdellovibrionota</taxon>
        <taxon>Bacteriovoracia</taxon>
        <taxon>Bacteriovoracales</taxon>
        <taxon>Bacteriovoracaceae</taxon>
        <taxon>Bacteriovorax</taxon>
    </lineage>
</organism>
<dbReference type="EMBL" id="JAYGJQ010000003">
    <property type="protein sequence ID" value="MEA9358410.1"/>
    <property type="molecule type" value="Genomic_DNA"/>
</dbReference>
<feature type="transmembrane region" description="Helical" evidence="1">
    <location>
        <begin position="114"/>
        <end position="131"/>
    </location>
</feature>
<evidence type="ECO:0000259" key="3">
    <source>
        <dbReference type="Pfam" id="PF23571"/>
    </source>
</evidence>
<feature type="transmembrane region" description="Helical" evidence="1">
    <location>
        <begin position="70"/>
        <end position="94"/>
    </location>
</feature>
<dbReference type="InterPro" id="IPR006694">
    <property type="entry name" value="Fatty_acid_hydroxylase"/>
</dbReference>
<dbReference type="Pfam" id="PF03321">
    <property type="entry name" value="GH3"/>
    <property type="match status" value="1"/>
</dbReference>
<dbReference type="InterPro" id="IPR055377">
    <property type="entry name" value="GH3_M"/>
</dbReference>
<comment type="caution">
    <text evidence="5">The sequence shown here is derived from an EMBL/GenBank/DDBJ whole genome shotgun (WGS) entry which is preliminary data.</text>
</comment>
<keyword evidence="1" id="KW-0812">Transmembrane</keyword>
<keyword evidence="1" id="KW-0472">Membrane</keyword>
<proteinExistence type="predicted"/>
<feature type="transmembrane region" description="Helical" evidence="1">
    <location>
        <begin position="7"/>
        <end position="24"/>
    </location>
</feature>
<dbReference type="PANTHER" id="PTHR31901:SF9">
    <property type="entry name" value="GH3 DOMAIN-CONTAINING PROTEIN"/>
    <property type="match status" value="1"/>
</dbReference>
<gene>
    <name evidence="5" type="ORF">SHI21_19395</name>
</gene>
<feature type="domain" description="GH3 C-terminal" evidence="4">
    <location>
        <begin position="710"/>
        <end position="803"/>
    </location>
</feature>
<dbReference type="Proteomes" id="UP001302274">
    <property type="component" value="Unassembled WGS sequence"/>
</dbReference>
<accession>A0ABU5W3M8</accession>
<keyword evidence="1" id="KW-1133">Transmembrane helix</keyword>
<sequence>MNRILPYTLYPLTLIAAALAYLLTFQLTHLHLLALYSGVSLSAIIIFTAEKFFPLHHEWIPTKEDLITDVFFYSVIVQVAFPFALYFAGINILNFLGFKEGIILDLWPHHFSKITQFFILAISGEFFQYWWHRLCHTYKFLWPIHAPHHFQKKLYSWNTSRFHFFDKFVEFFFTIFIFLSLGLSVEILSYYYLFYAITGYVQHSNLDIKLGWMDYIIASGETHRFHHDSNLSASKCNYANNFVLFDLLFKTFKRIPGEKNPIVGMNSKNTPIGVIEETQYPISHFKDEFFQLILKNIMESVAGEKVKELQRATSDPKTFQNARLFEILQKNQETIFGIEHDFKNIKTVEHFKKNVPIRDYEEHRHYIEMIFKGETKALSALSPHYFTKTSGTTGKPKYIPINMEIQKAYIASQQILSHSLFKKDSKYLSGEIFSVVGNECEEILYDKWPCGSMSGKLYSLAHKSIKAKHVFQKDIATLNDSEKMYFYLAALALLSPNTTFYVSPNPSTLLKIFEVINSKRPELLKLIQDGNDPIVKKHSRKFDHAIELLNLQKDLKVTDVWPNLHILALWMQGSCSYLIPRVKNLIGPKTQLAELGFLCSEFYGTLPVDSDTNKQVPTLLDNYFEFIEKNDYESGNRETLGLNELKLGYEYYIVVTTIGCFYRYFINDIIKVTGFYNQTPTIVFSQKGKGITNITGEKISEKQLVSFFEELNSQEQRIKFFICLADQVNQSYTLYLESDSNLSIEKLEKDLDQHLKNVNIEYASKVSTQRLQPIKIHLLEPGTSELYRTHCIKKGQSEVQFKFLYLQYLSNVDFPFKSHSKK</sequence>
<name>A0ABU5W3M8_9BACT</name>
<evidence type="ECO:0000256" key="1">
    <source>
        <dbReference type="SAM" id="Phobius"/>
    </source>
</evidence>
<evidence type="ECO:0000313" key="6">
    <source>
        <dbReference type="Proteomes" id="UP001302274"/>
    </source>
</evidence>